<proteinExistence type="predicted"/>
<comment type="caution">
    <text evidence="2">The sequence shown here is derived from an EMBL/GenBank/DDBJ whole genome shotgun (WGS) entry which is preliminary data.</text>
</comment>
<accession>A0A024GTK9</accession>
<name>A0A024GTK9_9STRA</name>
<sequence>MFEHVPSLDPLTPQSDASRLGILLFTLLISSVSNVASLNLRQSNTRLNVALLNFLDLGASAHLSCQSTDVPLSCMDLEVITFKFTGNMKLLAFELCTLHLFSKSQQSYTTDIFKTQVIFDLEDFKNSVIALHGSYTGSKTWSITYSENLGGTITQKELVIDGISESGRDASTTNQGCCGMEFFSNGKKIQDLKNKVAFNH</sequence>
<reference evidence="2 3" key="1">
    <citation type="submission" date="2012-05" db="EMBL/GenBank/DDBJ databases">
        <title>Recombination and specialization in a pathogen metapopulation.</title>
        <authorList>
            <person name="Gardiner A."/>
            <person name="Kemen E."/>
            <person name="Schultz-Larsen T."/>
            <person name="MacLean D."/>
            <person name="Van Oosterhout C."/>
            <person name="Jones J.D.G."/>
        </authorList>
    </citation>
    <scope>NUCLEOTIDE SEQUENCE [LARGE SCALE GENOMIC DNA]</scope>
    <source>
        <strain evidence="2 3">Ac Nc2</strain>
    </source>
</reference>
<keyword evidence="1" id="KW-0472">Membrane</keyword>
<evidence type="ECO:0000313" key="2">
    <source>
        <dbReference type="EMBL" id="CCI50134.1"/>
    </source>
</evidence>
<organism evidence="2 3">
    <name type="scientific">Albugo candida</name>
    <dbReference type="NCBI Taxonomy" id="65357"/>
    <lineage>
        <taxon>Eukaryota</taxon>
        <taxon>Sar</taxon>
        <taxon>Stramenopiles</taxon>
        <taxon>Oomycota</taxon>
        <taxon>Peronosporomycetes</taxon>
        <taxon>Albuginales</taxon>
        <taxon>Albuginaceae</taxon>
        <taxon>Albugo</taxon>
    </lineage>
</organism>
<gene>
    <name evidence="2" type="ORF">BN9_116520</name>
</gene>
<keyword evidence="3" id="KW-1185">Reference proteome</keyword>
<feature type="transmembrane region" description="Helical" evidence="1">
    <location>
        <begin position="20"/>
        <end position="40"/>
    </location>
</feature>
<protein>
    <submittedName>
        <fullName evidence="2">Uncharacterized protein</fullName>
    </submittedName>
</protein>
<keyword evidence="1" id="KW-1133">Transmembrane helix</keyword>
<evidence type="ECO:0000256" key="1">
    <source>
        <dbReference type="SAM" id="Phobius"/>
    </source>
</evidence>
<dbReference type="EMBL" id="CAIX01000398">
    <property type="protein sequence ID" value="CCI50134.1"/>
    <property type="molecule type" value="Genomic_DNA"/>
</dbReference>
<dbReference type="Proteomes" id="UP000053237">
    <property type="component" value="Unassembled WGS sequence"/>
</dbReference>
<dbReference type="InParanoid" id="A0A024GTK9"/>
<keyword evidence="1" id="KW-0812">Transmembrane</keyword>
<evidence type="ECO:0000313" key="3">
    <source>
        <dbReference type="Proteomes" id="UP000053237"/>
    </source>
</evidence>
<dbReference type="AlphaFoldDB" id="A0A024GTK9"/>